<keyword evidence="3 6" id="KW-0812">Transmembrane</keyword>
<proteinExistence type="predicted"/>
<dbReference type="InterPro" id="IPR050833">
    <property type="entry name" value="Poly_Biosynth_Transport"/>
</dbReference>
<feature type="transmembrane region" description="Helical" evidence="6">
    <location>
        <begin position="362"/>
        <end position="381"/>
    </location>
</feature>
<feature type="transmembrane region" description="Helical" evidence="6">
    <location>
        <begin position="46"/>
        <end position="68"/>
    </location>
</feature>
<keyword evidence="2" id="KW-1003">Cell membrane</keyword>
<evidence type="ECO:0000256" key="5">
    <source>
        <dbReference type="ARBA" id="ARBA00023136"/>
    </source>
</evidence>
<evidence type="ECO:0000256" key="4">
    <source>
        <dbReference type="ARBA" id="ARBA00022989"/>
    </source>
</evidence>
<evidence type="ECO:0000313" key="7">
    <source>
        <dbReference type="EMBL" id="QOS16400.1"/>
    </source>
</evidence>
<gene>
    <name evidence="7" type="ORF">VP429_00012</name>
</gene>
<keyword evidence="4 6" id="KW-1133">Transmembrane helix</keyword>
<dbReference type="EMBL" id="MT898050">
    <property type="protein sequence ID" value="QOS16400.1"/>
    <property type="molecule type" value="Genomic_DNA"/>
</dbReference>
<dbReference type="AlphaFoldDB" id="A0A7M1VMM5"/>
<feature type="transmembrane region" description="Helical" evidence="6">
    <location>
        <begin position="387"/>
        <end position="410"/>
    </location>
</feature>
<evidence type="ECO:0000256" key="2">
    <source>
        <dbReference type="ARBA" id="ARBA00022475"/>
    </source>
</evidence>
<feature type="transmembrane region" description="Helical" evidence="6">
    <location>
        <begin position="80"/>
        <end position="98"/>
    </location>
</feature>
<dbReference type="InterPro" id="IPR002797">
    <property type="entry name" value="Polysacc_synth"/>
</dbReference>
<sequence>MEDNFNKIKSSLYTLFAGGVMTSTLGFLLSLILIKLYGSDNFGKFAIYQSYILIFASIFSLQSWQPLIEKLTNSNDELNSFMSFFVPEFFLGLIALFISYFSQDLIFSFFRFDDIKPFSLLALTPIVFLQQSSFFGLFRHKRKHLIVNLLQIVNISLLILLSVLIYFMDKNVNDLIRVSYVAYFIPFLLSIAFTTLLLRVHDCNIRTKSLDIKSSFRKSFPFMITSMADIPIRDMTLFLVNKYCGVEVTSFYRILLQFSSLLGKVSIPIYQASYPELVNINKFGEKSDFYRVIKKIIIYSSFLMLPIFLALTASYNFWVGTFFSENYVDYHYEFSFFIFSYTLAGIFMVIHPVFVIKCNHILMVLTTLFANIVYVLLVLMLAPEFKIWGILFALFAQIITVIVIKLLIILRSDYENIVN</sequence>
<feature type="transmembrane region" description="Helical" evidence="6">
    <location>
        <begin position="118"/>
        <end position="138"/>
    </location>
</feature>
<organism evidence="7">
    <name type="scientific">Vibrio parahaemolyticus</name>
    <dbReference type="NCBI Taxonomy" id="670"/>
    <lineage>
        <taxon>Bacteria</taxon>
        <taxon>Pseudomonadati</taxon>
        <taxon>Pseudomonadota</taxon>
        <taxon>Gammaproteobacteria</taxon>
        <taxon>Vibrionales</taxon>
        <taxon>Vibrionaceae</taxon>
        <taxon>Vibrio</taxon>
    </lineage>
</organism>
<reference evidence="7" key="1">
    <citation type="submission" date="2020-08" db="EMBL/GenBank/DDBJ databases">
        <title>Genetic structure, function and evolution of capsule biosynthesis loci in Vibrio parahaemolyticus.</title>
        <authorList>
            <person name="Li L."/>
            <person name="Bian S."/>
        </authorList>
    </citation>
    <scope>NUCLEOTIDE SEQUENCE</scope>
    <source>
        <strain evidence="7">VP429</strain>
    </source>
</reference>
<evidence type="ECO:0000256" key="6">
    <source>
        <dbReference type="SAM" id="Phobius"/>
    </source>
</evidence>
<evidence type="ECO:0008006" key="8">
    <source>
        <dbReference type="Google" id="ProtNLM"/>
    </source>
</evidence>
<feature type="transmembrane region" description="Helical" evidence="6">
    <location>
        <begin position="296"/>
        <end position="318"/>
    </location>
</feature>
<dbReference type="Pfam" id="PF01943">
    <property type="entry name" value="Polysacc_synt"/>
    <property type="match status" value="1"/>
</dbReference>
<feature type="transmembrane region" description="Helical" evidence="6">
    <location>
        <begin position="12"/>
        <end position="34"/>
    </location>
</feature>
<comment type="subcellular location">
    <subcellularLocation>
        <location evidence="1">Cell membrane</location>
        <topology evidence="1">Multi-pass membrane protein</topology>
    </subcellularLocation>
</comment>
<evidence type="ECO:0000256" key="3">
    <source>
        <dbReference type="ARBA" id="ARBA00022692"/>
    </source>
</evidence>
<accession>A0A7M1VMM5</accession>
<dbReference type="PANTHER" id="PTHR30250:SF11">
    <property type="entry name" value="O-ANTIGEN TRANSPORTER-RELATED"/>
    <property type="match status" value="1"/>
</dbReference>
<feature type="transmembrane region" description="Helical" evidence="6">
    <location>
        <begin position="180"/>
        <end position="198"/>
    </location>
</feature>
<keyword evidence="5 6" id="KW-0472">Membrane</keyword>
<protein>
    <recommendedName>
        <fullName evidence="8">Polysaccharide biosynthesis protein</fullName>
    </recommendedName>
</protein>
<dbReference type="PANTHER" id="PTHR30250">
    <property type="entry name" value="PST FAMILY PREDICTED COLANIC ACID TRANSPORTER"/>
    <property type="match status" value="1"/>
</dbReference>
<dbReference type="RefSeq" id="WP_062854577.1">
    <property type="nucleotide sequence ID" value="NZ_CP176646.1"/>
</dbReference>
<dbReference type="GO" id="GO:0005886">
    <property type="term" value="C:plasma membrane"/>
    <property type="evidence" value="ECO:0007669"/>
    <property type="project" value="UniProtKB-SubCell"/>
</dbReference>
<evidence type="ECO:0000256" key="1">
    <source>
        <dbReference type="ARBA" id="ARBA00004651"/>
    </source>
</evidence>
<feature type="transmembrane region" description="Helical" evidence="6">
    <location>
        <begin position="330"/>
        <end position="350"/>
    </location>
</feature>
<feature type="transmembrane region" description="Helical" evidence="6">
    <location>
        <begin position="145"/>
        <end position="168"/>
    </location>
</feature>
<name>A0A7M1VMM5_VIBPH</name>